<name>A0ABR1VK94_9PEZI</name>
<comment type="caution">
    <text evidence="2">The sequence shown here is derived from an EMBL/GenBank/DDBJ whole genome shotgun (WGS) entry which is preliminary data.</text>
</comment>
<dbReference type="GeneID" id="92048895"/>
<protein>
    <submittedName>
        <fullName evidence="2">Uncharacterized protein</fullName>
    </submittedName>
</protein>
<keyword evidence="3" id="KW-1185">Reference proteome</keyword>
<organism evidence="2 3">
    <name type="scientific">Apiospora hydei</name>
    <dbReference type="NCBI Taxonomy" id="1337664"/>
    <lineage>
        <taxon>Eukaryota</taxon>
        <taxon>Fungi</taxon>
        <taxon>Dikarya</taxon>
        <taxon>Ascomycota</taxon>
        <taxon>Pezizomycotina</taxon>
        <taxon>Sordariomycetes</taxon>
        <taxon>Xylariomycetidae</taxon>
        <taxon>Amphisphaeriales</taxon>
        <taxon>Apiosporaceae</taxon>
        <taxon>Apiospora</taxon>
    </lineage>
</organism>
<dbReference type="RefSeq" id="XP_066665125.1">
    <property type="nucleotide sequence ID" value="XM_066815835.1"/>
</dbReference>
<sequence length="235" mass="26298">MASSVSIASTATAADFDIDEYMMLDEDMTDSSQQNSVSKGQTSIIPSTGCDICESLEAKCFICDDRPNTCTLCGQYCTAVDLESVIPEIPRDIRSTTTRMPGFCQTCVTKRDPAELYSRLRPALDDNDFEEGLNSVAVEYVAMGCVVDHGFLQIIYPGQGFKPSQHREVKSLEIVGKELGPEARRKMAKANPVSKINKMAEMAEQLAAGKRQRKQERRQKNYTKRLREFRQKQMA</sequence>
<dbReference type="EMBL" id="JAQQWN010000008">
    <property type="protein sequence ID" value="KAK8071317.1"/>
    <property type="molecule type" value="Genomic_DNA"/>
</dbReference>
<feature type="region of interest" description="Disordered" evidence="1">
    <location>
        <begin position="207"/>
        <end position="235"/>
    </location>
</feature>
<feature type="compositionally biased region" description="Basic residues" evidence="1">
    <location>
        <begin position="210"/>
        <end position="224"/>
    </location>
</feature>
<evidence type="ECO:0000313" key="2">
    <source>
        <dbReference type="EMBL" id="KAK8071317.1"/>
    </source>
</evidence>
<dbReference type="Proteomes" id="UP001433268">
    <property type="component" value="Unassembled WGS sequence"/>
</dbReference>
<reference evidence="2 3" key="1">
    <citation type="submission" date="2023-01" db="EMBL/GenBank/DDBJ databases">
        <title>Analysis of 21 Apiospora genomes using comparative genomics revels a genus with tremendous synthesis potential of carbohydrate active enzymes and secondary metabolites.</title>
        <authorList>
            <person name="Sorensen T."/>
        </authorList>
    </citation>
    <scope>NUCLEOTIDE SEQUENCE [LARGE SCALE GENOMIC DNA]</scope>
    <source>
        <strain evidence="2 3">CBS 114990</strain>
    </source>
</reference>
<accession>A0ABR1VK94</accession>
<evidence type="ECO:0000256" key="1">
    <source>
        <dbReference type="SAM" id="MobiDB-lite"/>
    </source>
</evidence>
<feature type="compositionally biased region" description="Basic and acidic residues" evidence="1">
    <location>
        <begin position="225"/>
        <end position="235"/>
    </location>
</feature>
<proteinExistence type="predicted"/>
<gene>
    <name evidence="2" type="ORF">PG997_011520</name>
</gene>
<evidence type="ECO:0000313" key="3">
    <source>
        <dbReference type="Proteomes" id="UP001433268"/>
    </source>
</evidence>